<feature type="region of interest" description="Disordered" evidence="1">
    <location>
        <begin position="234"/>
        <end position="265"/>
    </location>
</feature>
<organism evidence="3">
    <name type="scientific">Cladocopium goreaui</name>
    <dbReference type="NCBI Taxonomy" id="2562237"/>
    <lineage>
        <taxon>Eukaryota</taxon>
        <taxon>Sar</taxon>
        <taxon>Alveolata</taxon>
        <taxon>Dinophyceae</taxon>
        <taxon>Suessiales</taxon>
        <taxon>Symbiodiniaceae</taxon>
        <taxon>Cladocopium</taxon>
    </lineage>
</organism>
<dbReference type="InterPro" id="IPR013087">
    <property type="entry name" value="Znf_C2H2_type"/>
</dbReference>
<gene>
    <name evidence="3" type="ORF">C1SCF055_LOCUS38476</name>
</gene>
<reference evidence="3" key="1">
    <citation type="submission" date="2022-10" db="EMBL/GenBank/DDBJ databases">
        <authorList>
            <person name="Chen Y."/>
            <person name="Dougan E. K."/>
            <person name="Chan C."/>
            <person name="Rhodes N."/>
            <person name="Thang M."/>
        </authorList>
    </citation>
    <scope>NUCLEOTIDE SEQUENCE</scope>
</reference>
<evidence type="ECO:0000313" key="5">
    <source>
        <dbReference type="EMBL" id="CAL4800826.1"/>
    </source>
</evidence>
<feature type="non-terminal residue" evidence="3">
    <location>
        <position position="2247"/>
    </location>
</feature>
<evidence type="ECO:0000256" key="1">
    <source>
        <dbReference type="SAM" id="MobiDB-lite"/>
    </source>
</evidence>
<comment type="caution">
    <text evidence="3">The sequence shown here is derived from an EMBL/GenBank/DDBJ whole genome shotgun (WGS) entry which is preliminary data.</text>
</comment>
<dbReference type="EMBL" id="CAMXCT020005890">
    <property type="protein sequence ID" value="CAL1166889.1"/>
    <property type="molecule type" value="Genomic_DNA"/>
</dbReference>
<reference evidence="4" key="2">
    <citation type="submission" date="2024-04" db="EMBL/GenBank/DDBJ databases">
        <authorList>
            <person name="Chen Y."/>
            <person name="Shah S."/>
            <person name="Dougan E. K."/>
            <person name="Thang M."/>
            <person name="Chan C."/>
        </authorList>
    </citation>
    <scope>NUCLEOTIDE SEQUENCE [LARGE SCALE GENOMIC DNA]</scope>
</reference>
<evidence type="ECO:0000313" key="4">
    <source>
        <dbReference type="EMBL" id="CAL1166889.1"/>
    </source>
</evidence>
<dbReference type="Proteomes" id="UP001152797">
    <property type="component" value="Unassembled WGS sequence"/>
</dbReference>
<dbReference type="InterPro" id="IPR012337">
    <property type="entry name" value="RNaseH-like_sf"/>
</dbReference>
<feature type="compositionally biased region" description="Basic and acidic residues" evidence="1">
    <location>
        <begin position="237"/>
        <end position="247"/>
    </location>
</feature>
<evidence type="ECO:0000259" key="2">
    <source>
        <dbReference type="PROSITE" id="PS00028"/>
    </source>
</evidence>
<proteinExistence type="predicted"/>
<protein>
    <submittedName>
        <fullName evidence="5">RNase H type-1 domain-containing protein</fullName>
    </submittedName>
</protein>
<feature type="non-terminal residue" evidence="3">
    <location>
        <position position="1"/>
    </location>
</feature>
<feature type="compositionally biased region" description="Polar residues" evidence="1">
    <location>
        <begin position="256"/>
        <end position="265"/>
    </location>
</feature>
<evidence type="ECO:0000313" key="3">
    <source>
        <dbReference type="EMBL" id="CAI4013514.1"/>
    </source>
</evidence>
<dbReference type="SUPFAM" id="SSF53098">
    <property type="entry name" value="Ribonuclease H-like"/>
    <property type="match status" value="1"/>
</dbReference>
<feature type="domain" description="C2H2-type" evidence="2">
    <location>
        <begin position="2020"/>
        <end position="2041"/>
    </location>
</feature>
<keyword evidence="6" id="KW-1185">Reference proteome</keyword>
<feature type="region of interest" description="Disordered" evidence="1">
    <location>
        <begin position="575"/>
        <end position="597"/>
    </location>
</feature>
<dbReference type="EMBL" id="CAMXCT030005890">
    <property type="protein sequence ID" value="CAL4800826.1"/>
    <property type="molecule type" value="Genomic_DNA"/>
</dbReference>
<evidence type="ECO:0000313" key="6">
    <source>
        <dbReference type="Proteomes" id="UP001152797"/>
    </source>
</evidence>
<feature type="region of interest" description="Disordered" evidence="1">
    <location>
        <begin position="1"/>
        <end position="67"/>
    </location>
</feature>
<feature type="compositionally biased region" description="Pro residues" evidence="1">
    <location>
        <begin position="29"/>
        <end position="38"/>
    </location>
</feature>
<feature type="compositionally biased region" description="Basic residues" evidence="1">
    <location>
        <begin position="1"/>
        <end position="12"/>
    </location>
</feature>
<name>A0A9P1GKD1_9DINO</name>
<accession>A0A9P1GKD1</accession>
<dbReference type="PROSITE" id="PS00028">
    <property type="entry name" value="ZINC_FINGER_C2H2_1"/>
    <property type="match status" value="1"/>
</dbReference>
<sequence>KGSKGQGRKGGLKGKDASKGMNQQQPGPYLAPPPPPALPEWTVGQGDTAWPIPPSPSIPAVANPPTALAPSQAEAQLKQVLAVLKQNADSLPPQIQAVVKDTNIKESKHQIKDMHQAVTELGKAQRQLEEALSDRSQSLASWRQFLHASVQRWSEYTKRFQDQEQAHLATIAQARDTLRAAQVAFREKQDQGGIITVPDEEEATVQPDVAMRDESAHRINEGLQQLTSSLQELANQADRDHAEEQSKKRPRKSNTPEEQVGSQHVTSEYICEKPPLCHGDFPGWEYQHSIMEESDFCSISEALSRAHILTFELGIPLFRVNSSNPSFVRSFAKRHVACPSFDESVTVLLGLDEDLAMGAVTISHDELSTWQEKPWARRSHDFDQELCHLEPLSEEAVSIRCAPWYSKYRLLDNWLEPTPVDMHRDVPGEWLDRKAGLVTLHYHGRQTAPFVYATAASFPGRISGMEVSDIAHATNWCLQGHRCRITHGWQELPFNRNPVHVMHYGHSFQLVINAADIGDSSGTQAPDAPALGSEEQADCADPSQEVDNAANIIVKVAPPHASATDEDEVAFMQRGTGQHTQGRRHSGGQRGGRSHHGGFCLNADAAPFSPDRPSIDTQPEFVQALFGLWDHAAFAWENEDRSGLVHTFFVDHTDVIPICSPGRLVRLFSDFANWQQRLKQAWSEKVREGQTLDILIVSPTPRPMEHEVLASVLLVQSPGVDIVSVVVSVFEGEVRPFPLRARIAVTIWENIYLEHILTSIGYFDAVLGMRPTHQCWAWHGDTPLRWGQPLPGRNGYGIVVQLRRLPPLPPPVAAGDEVVTLQLAQLIPSHLHDGSSDTISVDEQLHTSAVRLLRGHDEITLIPDFVEELCHMRFLHQLGYEKAVILKEKECLPGLTVVDFQESVGILHKKQLRSRPLKAWPPARQPVTSFTEIFEFTQQQPMNPACFLRLGVELHDLVELFQSSGTLCTSFEGIEIPEVAQPFMATLQPAQKYDRIIVYVDGSSQSLQKHCAPLWVDLHGIPDSWAFVAIGETYDVPPDQAFCLLGWQAQQVRYEETNPGFAGATRIGSLIAEREGLFFAALWRLCRNENTATLFRSDSHLCCGQAQGIIGCADLDLSFMLFRGVFQALEEALPDGHLLVEHVHGHNGDPLNEVTDALAKLEGTKSFFLPRQPVDLCKWKSVIPHLWLLFAEHHGGPKFCGNGFDVARPSLPPLQSTDDAGGNGLGTHTWQRAAWKLSLASANVTTLGSGEGGYQGKIDFLRAQFVAFNLHMLGIQEARSQEGTTTVGNVLRLCSGSAGGHLGVELWCNLNQPVCFVKGVPLFFKAGDFQVLHRDPRREADGVTVFEQGFRTSSGTPLLRQFLDEHSLCLPSTASFHAGPKHTWICPDGSQEFCIDFVAIPRAFFSSCTWSQTIEDFDLGQQQIDHLAVGVELQWDHWTSKVSRLNNGVGSDRQRISSSLESNSLMNHQVAPWSTDVESHLHDLNAHFLSQLQRCRAQKKRPKKPFISDDIWALRSRKLCHRRQLRFVQKMIGRETISLCFKAWKNEHFQTCDGPLTAEFSFGVSLRCGGIKHAAGLISTARQLRKELRLAKRVALTKVFDSFPDNVSASTILHELKPFIGSSNAKKRGIQPLPFVRDETGLPCADPSEARERWIRFFMQMEAGKRMDGPLLFDVLHGVETGNIGFVGPCWCDDLCVCVSADRADDLTVRTGAAAGLLLDLCAQHGMTPNLHKGKTEIIFSARGPGSRTFKKQIFGPHSNGLLPVLGEHQAHQVSVVGHYVHLGGVLHHSGDLRVEVRRKIAVAHQTFTKFRKLLLQNPNLSLAKRVEIFRSLVLSKFLYGVESWVLHGQRVKSYVHASLIRLYKRLLRIRPGDHISDEEVLVKTGLPSPTELLRIARLRYLSSLVAAGSATCWGLFNLDTDWVALLQDDLQWVFRQLQNASHLQDPCSHLAQWLDLIRWHRQYWKRIIRRASQHAILQRGLHHRVLGFHLHALEVLERGGVAVPQPFDQDDLGETAFGCMKCGKVCKNRAGEGSHMHKVHGYVHPVRHLFQGTQCAICLREYFTFAKLQQHLRCVEACRTQWLGRSCGSAPVPGIGSCANRDLEQAHDRLLPPLQALGPSLPPSRDRDFDPTNWQLFADLSLLLYDTPGARSLEAELRDHIQSRAISWSTCHCTLTALLEHLEDAFDEFGVRSKHEVVEVVKKLTRVSSWDFLNVAQRHVNTRFESLDALTSSLDALECATFEKIP</sequence>
<feature type="compositionally biased region" description="Basic residues" evidence="1">
    <location>
        <begin position="581"/>
        <end position="596"/>
    </location>
</feature>
<dbReference type="EMBL" id="CAMXCT010005890">
    <property type="protein sequence ID" value="CAI4013514.1"/>
    <property type="molecule type" value="Genomic_DNA"/>
</dbReference>